<dbReference type="EMBL" id="VSRR010013519">
    <property type="protein sequence ID" value="MPC55884.1"/>
    <property type="molecule type" value="Genomic_DNA"/>
</dbReference>
<proteinExistence type="predicted"/>
<keyword evidence="3" id="KW-1185">Reference proteome</keyword>
<evidence type="ECO:0000313" key="2">
    <source>
        <dbReference type="EMBL" id="MPC55884.1"/>
    </source>
</evidence>
<sequence>MLACEDRSFQPTEERTSPPT</sequence>
<comment type="caution">
    <text evidence="2">The sequence shown here is derived from an EMBL/GenBank/DDBJ whole genome shotgun (WGS) entry which is preliminary data.</text>
</comment>
<evidence type="ECO:0000256" key="1">
    <source>
        <dbReference type="SAM" id="MobiDB-lite"/>
    </source>
</evidence>
<dbReference type="Proteomes" id="UP000324222">
    <property type="component" value="Unassembled WGS sequence"/>
</dbReference>
<accession>A0A5B7GH60</accession>
<name>A0A5B7GH60_PORTR</name>
<protein>
    <submittedName>
        <fullName evidence="2">Uncharacterized protein</fullName>
    </submittedName>
</protein>
<evidence type="ECO:0000313" key="3">
    <source>
        <dbReference type="Proteomes" id="UP000324222"/>
    </source>
</evidence>
<reference evidence="2 3" key="1">
    <citation type="submission" date="2019-05" db="EMBL/GenBank/DDBJ databases">
        <title>Another draft genome of Portunus trituberculatus and its Hox gene families provides insights of decapod evolution.</title>
        <authorList>
            <person name="Jeong J.-H."/>
            <person name="Song I."/>
            <person name="Kim S."/>
            <person name="Choi T."/>
            <person name="Kim D."/>
            <person name="Ryu S."/>
            <person name="Kim W."/>
        </authorList>
    </citation>
    <scope>NUCLEOTIDE SEQUENCE [LARGE SCALE GENOMIC DNA]</scope>
    <source>
        <tissue evidence="2">Muscle</tissue>
    </source>
</reference>
<organism evidence="2 3">
    <name type="scientific">Portunus trituberculatus</name>
    <name type="common">Swimming crab</name>
    <name type="synonym">Neptunus trituberculatus</name>
    <dbReference type="NCBI Taxonomy" id="210409"/>
    <lineage>
        <taxon>Eukaryota</taxon>
        <taxon>Metazoa</taxon>
        <taxon>Ecdysozoa</taxon>
        <taxon>Arthropoda</taxon>
        <taxon>Crustacea</taxon>
        <taxon>Multicrustacea</taxon>
        <taxon>Malacostraca</taxon>
        <taxon>Eumalacostraca</taxon>
        <taxon>Eucarida</taxon>
        <taxon>Decapoda</taxon>
        <taxon>Pleocyemata</taxon>
        <taxon>Brachyura</taxon>
        <taxon>Eubrachyura</taxon>
        <taxon>Portunoidea</taxon>
        <taxon>Portunidae</taxon>
        <taxon>Portuninae</taxon>
        <taxon>Portunus</taxon>
    </lineage>
</organism>
<feature type="region of interest" description="Disordered" evidence="1">
    <location>
        <begin position="1"/>
        <end position="20"/>
    </location>
</feature>
<dbReference type="AlphaFoldDB" id="A0A5B7GH60"/>
<gene>
    <name evidence="2" type="ORF">E2C01_049829</name>
</gene>